<dbReference type="GO" id="GO:0044038">
    <property type="term" value="P:cell wall macromolecule biosynthetic process"/>
    <property type="evidence" value="ECO:0007669"/>
    <property type="project" value="TreeGrafter"/>
</dbReference>
<feature type="transmembrane region" description="Helical" evidence="7">
    <location>
        <begin position="244"/>
        <end position="263"/>
    </location>
</feature>
<evidence type="ECO:0000313" key="9">
    <source>
        <dbReference type="Proteomes" id="UP000177310"/>
    </source>
</evidence>
<evidence type="ECO:0000256" key="3">
    <source>
        <dbReference type="ARBA" id="ARBA00022679"/>
    </source>
</evidence>
<dbReference type="CDD" id="cd06853">
    <property type="entry name" value="GT_WecA_like"/>
    <property type="match status" value="1"/>
</dbReference>
<dbReference type="GO" id="GO:0071555">
    <property type="term" value="P:cell wall organization"/>
    <property type="evidence" value="ECO:0007669"/>
    <property type="project" value="TreeGrafter"/>
</dbReference>
<keyword evidence="5 7" id="KW-1133">Transmembrane helix</keyword>
<feature type="transmembrane region" description="Helical" evidence="7">
    <location>
        <begin position="135"/>
        <end position="154"/>
    </location>
</feature>
<reference evidence="8 9" key="1">
    <citation type="journal article" date="2016" name="Nat. Commun.">
        <title>Thousands of microbial genomes shed light on interconnected biogeochemical processes in an aquifer system.</title>
        <authorList>
            <person name="Anantharaman K."/>
            <person name="Brown C.T."/>
            <person name="Hug L.A."/>
            <person name="Sharon I."/>
            <person name="Castelle C.J."/>
            <person name="Probst A.J."/>
            <person name="Thomas B.C."/>
            <person name="Singh A."/>
            <person name="Wilkins M.J."/>
            <person name="Karaoz U."/>
            <person name="Brodie E.L."/>
            <person name="Williams K.H."/>
            <person name="Hubbard S.S."/>
            <person name="Banfield J.F."/>
        </authorList>
    </citation>
    <scope>NUCLEOTIDE SEQUENCE [LARGE SCALE GENOMIC DNA]</scope>
</reference>
<dbReference type="GO" id="GO:0009103">
    <property type="term" value="P:lipopolysaccharide biosynthetic process"/>
    <property type="evidence" value="ECO:0007669"/>
    <property type="project" value="TreeGrafter"/>
</dbReference>
<evidence type="ECO:0000313" key="8">
    <source>
        <dbReference type="EMBL" id="OGY50065.1"/>
    </source>
</evidence>
<feature type="transmembrane region" description="Helical" evidence="7">
    <location>
        <begin position="219"/>
        <end position="238"/>
    </location>
</feature>
<evidence type="ECO:0000256" key="5">
    <source>
        <dbReference type="ARBA" id="ARBA00022989"/>
    </source>
</evidence>
<feature type="transmembrane region" description="Helical" evidence="7">
    <location>
        <begin position="294"/>
        <end position="312"/>
    </location>
</feature>
<name>A0A1G1YCJ1_9BACT</name>
<organism evidence="8 9">
    <name type="scientific">Candidatus Buchananbacteria bacterium RIFCSPHIGHO2_02_FULL_56_16</name>
    <dbReference type="NCBI Taxonomy" id="1797542"/>
    <lineage>
        <taxon>Bacteria</taxon>
        <taxon>Candidatus Buchananiibacteriota</taxon>
    </lineage>
</organism>
<dbReference type="Pfam" id="PF00953">
    <property type="entry name" value="Glycos_transf_4"/>
    <property type="match status" value="1"/>
</dbReference>
<gene>
    <name evidence="8" type="ORF">A3J59_01515</name>
</gene>
<feature type="transmembrane region" description="Helical" evidence="7">
    <location>
        <begin position="318"/>
        <end position="339"/>
    </location>
</feature>
<keyword evidence="3" id="KW-0808">Transferase</keyword>
<dbReference type="PANTHER" id="PTHR22926">
    <property type="entry name" value="PHOSPHO-N-ACETYLMURAMOYL-PENTAPEPTIDE-TRANSFERASE"/>
    <property type="match status" value="1"/>
</dbReference>
<evidence type="ECO:0000256" key="2">
    <source>
        <dbReference type="ARBA" id="ARBA00022475"/>
    </source>
</evidence>
<accession>A0A1G1YCJ1</accession>
<dbReference type="Proteomes" id="UP000177310">
    <property type="component" value="Unassembled WGS sequence"/>
</dbReference>
<feature type="transmembrane region" description="Helical" evidence="7">
    <location>
        <begin position="76"/>
        <end position="98"/>
    </location>
</feature>
<evidence type="ECO:0000256" key="4">
    <source>
        <dbReference type="ARBA" id="ARBA00022692"/>
    </source>
</evidence>
<keyword evidence="6 7" id="KW-0472">Membrane</keyword>
<keyword evidence="4 7" id="KW-0812">Transmembrane</keyword>
<dbReference type="InterPro" id="IPR000715">
    <property type="entry name" value="Glycosyl_transferase_4"/>
</dbReference>
<dbReference type="PANTHER" id="PTHR22926:SF3">
    <property type="entry name" value="UNDECAPRENYL-PHOSPHATE ALPHA-N-ACETYLGLUCOSAMINYL 1-PHOSPHATE TRANSFERASE"/>
    <property type="match status" value="1"/>
</dbReference>
<proteinExistence type="predicted"/>
<feature type="transmembrane region" description="Helical" evidence="7">
    <location>
        <begin position="166"/>
        <end position="188"/>
    </location>
</feature>
<dbReference type="STRING" id="1797542.A3J59_01515"/>
<evidence type="ECO:0008006" key="10">
    <source>
        <dbReference type="Google" id="ProtNLM"/>
    </source>
</evidence>
<feature type="transmembrane region" description="Helical" evidence="7">
    <location>
        <begin position="6"/>
        <end position="28"/>
    </location>
</feature>
<feature type="transmembrane region" description="Helical" evidence="7">
    <location>
        <begin position="49"/>
        <end position="70"/>
    </location>
</feature>
<evidence type="ECO:0000256" key="1">
    <source>
        <dbReference type="ARBA" id="ARBA00004651"/>
    </source>
</evidence>
<sequence>MLTTSHLFPFATALLLALVFTPLVRHLALGWHIVDQPGGRKIHQKPVPLLGGLAIFLALALSAALLAMAGNLQTDAASLVRFGSIGLGAIMIMVGGFLDDRYRLKPAQQFIFPLTAALVVLLGGIRIQFVTNPLGGVLEFSTAVGVILAFFWLLGMMYTTKLLDGLDGLVAGITTIAGLIIFIVSLYWDAPDSSTSSLALILAGAALGFLVFNWHPASIFLGEGGSIFCGFMIGVLAIVSGSKIATALLMMGIPILDVLWVIVRRLWQGNSPVKADRKHLHFRLLDIGLSHRQAVLVLLLLTGSFGVTALFLHTRGKIVALVVLAGIMVVLATTLVAVYQRQKKTKNNFEL</sequence>
<feature type="transmembrane region" description="Helical" evidence="7">
    <location>
        <begin position="194"/>
        <end position="212"/>
    </location>
</feature>
<keyword evidence="2" id="KW-1003">Cell membrane</keyword>
<evidence type="ECO:0000256" key="7">
    <source>
        <dbReference type="SAM" id="Phobius"/>
    </source>
</evidence>
<comment type="caution">
    <text evidence="8">The sequence shown here is derived from an EMBL/GenBank/DDBJ whole genome shotgun (WGS) entry which is preliminary data.</text>
</comment>
<dbReference type="GO" id="GO:0005886">
    <property type="term" value="C:plasma membrane"/>
    <property type="evidence" value="ECO:0007669"/>
    <property type="project" value="UniProtKB-SubCell"/>
</dbReference>
<dbReference type="GO" id="GO:0016780">
    <property type="term" value="F:phosphotransferase activity, for other substituted phosphate groups"/>
    <property type="evidence" value="ECO:0007669"/>
    <property type="project" value="InterPro"/>
</dbReference>
<dbReference type="EMBL" id="MHIL01000036">
    <property type="protein sequence ID" value="OGY50065.1"/>
    <property type="molecule type" value="Genomic_DNA"/>
</dbReference>
<evidence type="ECO:0000256" key="6">
    <source>
        <dbReference type="ARBA" id="ARBA00023136"/>
    </source>
</evidence>
<feature type="transmembrane region" description="Helical" evidence="7">
    <location>
        <begin position="110"/>
        <end position="129"/>
    </location>
</feature>
<comment type="subcellular location">
    <subcellularLocation>
        <location evidence="1">Cell membrane</location>
        <topology evidence="1">Multi-pass membrane protein</topology>
    </subcellularLocation>
</comment>
<dbReference type="AlphaFoldDB" id="A0A1G1YCJ1"/>
<protein>
    <recommendedName>
        <fullName evidence="10">Undecaprenyl-phosphate alpha-N-acetylglucosaminyl 1-phosphate transferase</fullName>
    </recommendedName>
</protein>